<dbReference type="PRINTS" id="PR01469">
    <property type="entry name" value="CARBMTKINASE"/>
</dbReference>
<comment type="catalytic activity">
    <reaction evidence="7">
        <text>hydrogencarbonate + NH4(+) + ATP = carbamoyl phosphate + ADP + H2O + H(+)</text>
        <dbReference type="Rhea" id="RHEA:10152"/>
        <dbReference type="ChEBI" id="CHEBI:15377"/>
        <dbReference type="ChEBI" id="CHEBI:15378"/>
        <dbReference type="ChEBI" id="CHEBI:17544"/>
        <dbReference type="ChEBI" id="CHEBI:28938"/>
        <dbReference type="ChEBI" id="CHEBI:30616"/>
        <dbReference type="ChEBI" id="CHEBI:58228"/>
        <dbReference type="ChEBI" id="CHEBI:456216"/>
        <dbReference type="EC" id="2.7.2.2"/>
    </reaction>
</comment>
<evidence type="ECO:0000256" key="3">
    <source>
        <dbReference type="ARBA" id="ARBA00013070"/>
    </source>
</evidence>
<evidence type="ECO:0000256" key="7">
    <source>
        <dbReference type="ARBA" id="ARBA00048467"/>
    </source>
</evidence>
<gene>
    <name evidence="10" type="ORF">SAMN05421804_10237</name>
</gene>
<reference evidence="10 11" key="1">
    <citation type="submission" date="2016-10" db="EMBL/GenBank/DDBJ databases">
        <authorList>
            <person name="de Groot N.N."/>
        </authorList>
    </citation>
    <scope>NUCLEOTIDE SEQUENCE [LARGE SCALE GENOMIC DNA]</scope>
    <source>
        <strain evidence="10 11">CGMCC 1.5058</strain>
    </source>
</reference>
<evidence type="ECO:0000256" key="2">
    <source>
        <dbReference type="ARBA" id="ARBA00011066"/>
    </source>
</evidence>
<dbReference type="NCBIfam" id="NF009007">
    <property type="entry name" value="PRK12352.1"/>
    <property type="match status" value="1"/>
</dbReference>
<comment type="pathway">
    <text evidence="1">Metabolic intermediate metabolism; carbamoyl phosphate degradation; CO(2) and NH(3) from carbamoyl phosphate: step 1/1.</text>
</comment>
<dbReference type="RefSeq" id="WP_031577151.1">
    <property type="nucleotide sequence ID" value="NZ_FNDZ01000002.1"/>
</dbReference>
<dbReference type="Pfam" id="PF00696">
    <property type="entry name" value="AA_kinase"/>
    <property type="match status" value="1"/>
</dbReference>
<accession>A0A1G8JKK9</accession>
<evidence type="ECO:0000256" key="6">
    <source>
        <dbReference type="ARBA" id="ARBA00022777"/>
    </source>
</evidence>
<dbReference type="AlphaFoldDB" id="A0A1G8JKK9"/>
<dbReference type="EMBL" id="FNDZ01000002">
    <property type="protein sequence ID" value="SDI31745.1"/>
    <property type="molecule type" value="Genomic_DNA"/>
</dbReference>
<feature type="domain" description="Aspartate/glutamate/uridylate kinase" evidence="9">
    <location>
        <begin position="3"/>
        <end position="282"/>
    </location>
</feature>
<dbReference type="PANTHER" id="PTHR30409">
    <property type="entry name" value="CARBAMATE KINASE"/>
    <property type="match status" value="1"/>
</dbReference>
<evidence type="ECO:0000313" key="11">
    <source>
        <dbReference type="Proteomes" id="UP000183255"/>
    </source>
</evidence>
<keyword evidence="6 8" id="KW-0418">Kinase</keyword>
<dbReference type="PANTHER" id="PTHR30409:SF1">
    <property type="entry name" value="CARBAMATE KINASE-RELATED"/>
    <property type="match status" value="1"/>
</dbReference>
<dbReference type="FunFam" id="3.40.1160.10:FF:000007">
    <property type="entry name" value="Carbamate kinase"/>
    <property type="match status" value="1"/>
</dbReference>
<evidence type="ECO:0000313" key="10">
    <source>
        <dbReference type="EMBL" id="SDI31745.1"/>
    </source>
</evidence>
<dbReference type="InterPro" id="IPR001048">
    <property type="entry name" value="Asp/Glu/Uridylate_kinase"/>
</dbReference>
<proteinExistence type="inferred from homology"/>
<evidence type="ECO:0000256" key="1">
    <source>
        <dbReference type="ARBA" id="ARBA00005118"/>
    </source>
</evidence>
<dbReference type="CDD" id="cd04235">
    <property type="entry name" value="AAK_CK"/>
    <property type="match status" value="1"/>
</dbReference>
<dbReference type="UniPathway" id="UPA00996">
    <property type="reaction ID" value="UER00366"/>
</dbReference>
<dbReference type="InterPro" id="IPR036393">
    <property type="entry name" value="AceGlu_kinase-like_sf"/>
</dbReference>
<dbReference type="InterPro" id="IPR003964">
    <property type="entry name" value="Carb_kinase"/>
</dbReference>
<comment type="similarity">
    <text evidence="2 8">Belongs to the carbamate kinase family.</text>
</comment>
<evidence type="ECO:0000256" key="8">
    <source>
        <dbReference type="PIRNR" id="PIRNR000723"/>
    </source>
</evidence>
<dbReference type="Gene3D" id="3.40.1160.10">
    <property type="entry name" value="Acetylglutamate kinase-like"/>
    <property type="match status" value="1"/>
</dbReference>
<dbReference type="SUPFAM" id="SSF53633">
    <property type="entry name" value="Carbamate kinase-like"/>
    <property type="match status" value="1"/>
</dbReference>
<organism evidence="10 11">
    <name type="scientific">Proteiniclasticum ruminis</name>
    <dbReference type="NCBI Taxonomy" id="398199"/>
    <lineage>
        <taxon>Bacteria</taxon>
        <taxon>Bacillati</taxon>
        <taxon>Bacillota</taxon>
        <taxon>Clostridia</taxon>
        <taxon>Eubacteriales</taxon>
        <taxon>Clostridiaceae</taxon>
        <taxon>Proteiniclasticum</taxon>
    </lineage>
</organism>
<evidence type="ECO:0000256" key="5">
    <source>
        <dbReference type="ARBA" id="ARBA00022679"/>
    </source>
</evidence>
<dbReference type="GO" id="GO:0008804">
    <property type="term" value="F:carbamate kinase activity"/>
    <property type="evidence" value="ECO:0007669"/>
    <property type="project" value="UniProtKB-EC"/>
</dbReference>
<name>A0A1G8JKK9_9CLOT</name>
<evidence type="ECO:0000259" key="9">
    <source>
        <dbReference type="Pfam" id="PF00696"/>
    </source>
</evidence>
<keyword evidence="4" id="KW-0056">Arginine metabolism</keyword>
<protein>
    <recommendedName>
        <fullName evidence="3 8">Carbamate kinase</fullName>
    </recommendedName>
</protein>
<dbReference type="Proteomes" id="UP000183255">
    <property type="component" value="Unassembled WGS sequence"/>
</dbReference>
<dbReference type="GO" id="GO:0019546">
    <property type="term" value="P:L-arginine deiminase pathway"/>
    <property type="evidence" value="ECO:0007669"/>
    <property type="project" value="TreeGrafter"/>
</dbReference>
<keyword evidence="5 8" id="KW-0808">Transferase</keyword>
<sequence length="305" mass="33096">MSRILIALGGNALGNSWKEQKEALKEASRSISDLIEKGHEVIISHGNGPQVGMIHDAMSKEEMPLTECTAMSQGYIGYHLQNALKNELLKRGIHREVLSVVTQVVVDEKDEAFKNPQKPIGRFMTLEEAKAQEEAIGYPFVEDSGRGYRRVVPSPKPVDIVEKESVKVLLSAGHIVISVGGGGIPVKRTQSGFEGLEGVIDKDLSSGKLAELSDCDFMFMLTGVDRVAINFGKKNQENLSSMHVEEALRYAEEGQFPPGSMLPKVLTGVAFAQSGKDRKAIIGSLEKANDALVGKSGTIIYSSEQ</sequence>
<evidence type="ECO:0000256" key="4">
    <source>
        <dbReference type="ARBA" id="ARBA00022503"/>
    </source>
</evidence>
<dbReference type="GO" id="GO:0005829">
    <property type="term" value="C:cytosol"/>
    <property type="evidence" value="ECO:0007669"/>
    <property type="project" value="TreeGrafter"/>
</dbReference>
<dbReference type="PIRSF" id="PIRSF000723">
    <property type="entry name" value="Carbamate_kin"/>
    <property type="match status" value="1"/>
</dbReference>